<feature type="transmembrane region" description="Helical" evidence="5">
    <location>
        <begin position="222"/>
        <end position="242"/>
    </location>
</feature>
<comment type="subcellular location">
    <subcellularLocation>
        <location evidence="1">Membrane</location>
        <topology evidence="1">Multi-pass membrane protein</topology>
    </subcellularLocation>
</comment>
<evidence type="ECO:0000313" key="7">
    <source>
        <dbReference type="EMBL" id="NML93405.1"/>
    </source>
</evidence>
<dbReference type="PROSITE" id="PS00216">
    <property type="entry name" value="SUGAR_TRANSPORT_1"/>
    <property type="match status" value="1"/>
</dbReference>
<evidence type="ECO:0000259" key="6">
    <source>
        <dbReference type="PROSITE" id="PS50850"/>
    </source>
</evidence>
<dbReference type="GO" id="GO:0022857">
    <property type="term" value="F:transmembrane transporter activity"/>
    <property type="evidence" value="ECO:0007669"/>
    <property type="project" value="InterPro"/>
</dbReference>
<proteinExistence type="predicted"/>
<keyword evidence="8" id="KW-1185">Reference proteome</keyword>
<comment type="caution">
    <text evidence="7">The sequence shown here is derived from an EMBL/GenBank/DDBJ whole genome shotgun (WGS) entry which is preliminary data.</text>
</comment>
<feature type="transmembrane region" description="Helical" evidence="5">
    <location>
        <begin position="375"/>
        <end position="396"/>
    </location>
</feature>
<reference evidence="7 8" key="1">
    <citation type="submission" date="2020-04" db="EMBL/GenBank/DDBJ databases">
        <title>Novosphingobium sp. TW-4 isolated from soil.</title>
        <authorList>
            <person name="Dahal R.H."/>
            <person name="Chaudhary D.K."/>
        </authorList>
    </citation>
    <scope>NUCLEOTIDE SEQUENCE [LARGE SCALE GENOMIC DNA]</scope>
    <source>
        <strain evidence="7 8">TW-4</strain>
    </source>
</reference>
<feature type="transmembrane region" description="Helical" evidence="5">
    <location>
        <begin position="288"/>
        <end position="308"/>
    </location>
</feature>
<keyword evidence="2 5" id="KW-0812">Transmembrane</keyword>
<feature type="transmembrane region" description="Helical" evidence="5">
    <location>
        <begin position="115"/>
        <end position="138"/>
    </location>
</feature>
<dbReference type="Gene3D" id="1.20.1250.20">
    <property type="entry name" value="MFS general substrate transporter like domains"/>
    <property type="match status" value="2"/>
</dbReference>
<dbReference type="RefSeq" id="WP_169492635.1">
    <property type="nucleotide sequence ID" value="NZ_JABBGM010000002.1"/>
</dbReference>
<evidence type="ECO:0000256" key="3">
    <source>
        <dbReference type="ARBA" id="ARBA00022989"/>
    </source>
</evidence>
<dbReference type="PANTHER" id="PTHR11360:SF290">
    <property type="entry name" value="MONOCARBOXYLATE MFS PERMEASE"/>
    <property type="match status" value="1"/>
</dbReference>
<feature type="domain" description="Major facilitator superfamily (MFS) profile" evidence="6">
    <location>
        <begin position="23"/>
        <end position="401"/>
    </location>
</feature>
<dbReference type="SUPFAM" id="SSF103473">
    <property type="entry name" value="MFS general substrate transporter"/>
    <property type="match status" value="1"/>
</dbReference>
<sequence length="408" mass="40695">MRAPLPTTPAKTPSDQFRHRERAVFIACSLALFFGQGVVFAGLGVALQAMAAEGGWSAGEAGAAFTAMIVAACIAATLPVWSIGRFGGRRTMTAGALLMATGFLVAARAETPALACLATALAGGGFSLLANTPAFTMISGWSGDRAGPRFGLYLTAGALGNAVGPIAAQAATAALGWRGYWYGTAALALLLAAVLHSLLREPPARAANAGAPRQPLRALRSYAYGVMACAMILTQTALMTVFSAAPGHLSTAGWAAGASAAALGAQGMFGAAATAIGGFLLARTGTRAMLIAALAAQAVGLVALALATRPAVTLLFVPAFGLGTALVTLAVTVMLVEHFGRRAGTAGLALIWTLAGAASAGPWAAGLIADATGSYAPALWALAASLLPLTVASALIRRPADPSANAII</sequence>
<dbReference type="PROSITE" id="PS50850">
    <property type="entry name" value="MFS"/>
    <property type="match status" value="1"/>
</dbReference>
<feature type="transmembrane region" description="Helical" evidence="5">
    <location>
        <begin position="23"/>
        <end position="51"/>
    </location>
</feature>
<gene>
    <name evidence="7" type="ORF">HHL27_06940</name>
</gene>
<dbReference type="InterPro" id="IPR020846">
    <property type="entry name" value="MFS_dom"/>
</dbReference>
<name>A0A7Y0BN24_9SPHN</name>
<dbReference type="InterPro" id="IPR050327">
    <property type="entry name" value="Proton-linked_MCT"/>
</dbReference>
<evidence type="ECO:0000313" key="8">
    <source>
        <dbReference type="Proteomes" id="UP000583556"/>
    </source>
</evidence>
<dbReference type="AlphaFoldDB" id="A0A7Y0BN24"/>
<keyword evidence="4 5" id="KW-0472">Membrane</keyword>
<protein>
    <submittedName>
        <fullName evidence="7">MFS transporter</fullName>
    </submittedName>
</protein>
<dbReference type="GO" id="GO:0016020">
    <property type="term" value="C:membrane"/>
    <property type="evidence" value="ECO:0007669"/>
    <property type="project" value="UniProtKB-SubCell"/>
</dbReference>
<dbReference type="InterPro" id="IPR005829">
    <property type="entry name" value="Sugar_transporter_CS"/>
</dbReference>
<feature type="transmembrane region" description="Helical" evidence="5">
    <location>
        <begin position="180"/>
        <end position="199"/>
    </location>
</feature>
<feature type="transmembrane region" description="Helical" evidence="5">
    <location>
        <begin position="254"/>
        <end position="281"/>
    </location>
</feature>
<dbReference type="InterPro" id="IPR036259">
    <property type="entry name" value="MFS_trans_sf"/>
</dbReference>
<evidence type="ECO:0000256" key="5">
    <source>
        <dbReference type="SAM" id="Phobius"/>
    </source>
</evidence>
<dbReference type="InterPro" id="IPR011701">
    <property type="entry name" value="MFS"/>
</dbReference>
<dbReference type="Pfam" id="PF07690">
    <property type="entry name" value="MFS_1"/>
    <property type="match status" value="1"/>
</dbReference>
<dbReference type="Proteomes" id="UP000583556">
    <property type="component" value="Unassembled WGS sequence"/>
</dbReference>
<feature type="transmembrane region" description="Helical" evidence="5">
    <location>
        <begin position="63"/>
        <end position="84"/>
    </location>
</feature>
<accession>A0A7Y0BN24</accession>
<evidence type="ECO:0000256" key="1">
    <source>
        <dbReference type="ARBA" id="ARBA00004141"/>
    </source>
</evidence>
<keyword evidence="3 5" id="KW-1133">Transmembrane helix</keyword>
<dbReference type="PANTHER" id="PTHR11360">
    <property type="entry name" value="MONOCARBOXYLATE TRANSPORTER"/>
    <property type="match status" value="1"/>
</dbReference>
<feature type="transmembrane region" description="Helical" evidence="5">
    <location>
        <begin position="348"/>
        <end position="369"/>
    </location>
</feature>
<evidence type="ECO:0000256" key="4">
    <source>
        <dbReference type="ARBA" id="ARBA00023136"/>
    </source>
</evidence>
<dbReference type="EMBL" id="JABBGM010000002">
    <property type="protein sequence ID" value="NML93405.1"/>
    <property type="molecule type" value="Genomic_DNA"/>
</dbReference>
<feature type="transmembrane region" description="Helical" evidence="5">
    <location>
        <begin position="91"/>
        <end position="109"/>
    </location>
</feature>
<organism evidence="7 8">
    <name type="scientific">Novosphingobium olei</name>
    <dbReference type="NCBI Taxonomy" id="2728851"/>
    <lineage>
        <taxon>Bacteria</taxon>
        <taxon>Pseudomonadati</taxon>
        <taxon>Pseudomonadota</taxon>
        <taxon>Alphaproteobacteria</taxon>
        <taxon>Sphingomonadales</taxon>
        <taxon>Sphingomonadaceae</taxon>
        <taxon>Novosphingobium</taxon>
    </lineage>
</organism>
<feature type="transmembrane region" description="Helical" evidence="5">
    <location>
        <begin position="314"/>
        <end position="336"/>
    </location>
</feature>
<feature type="transmembrane region" description="Helical" evidence="5">
    <location>
        <begin position="150"/>
        <end position="168"/>
    </location>
</feature>
<evidence type="ECO:0000256" key="2">
    <source>
        <dbReference type="ARBA" id="ARBA00022692"/>
    </source>
</evidence>